<dbReference type="EMBL" id="LJGT01000036">
    <property type="protein sequence ID" value="OEU93566.1"/>
    <property type="molecule type" value="Genomic_DNA"/>
</dbReference>
<name>A0A1E7JUB6_9ACTN</name>
<reference evidence="2 3" key="1">
    <citation type="journal article" date="2016" name="Front. Microbiol.">
        <title>Comparative Genomics Analysis of Streptomyces Species Reveals Their Adaptation to the Marine Environment and Their Diversity at the Genomic Level.</title>
        <authorList>
            <person name="Tian X."/>
            <person name="Zhang Z."/>
            <person name="Yang T."/>
            <person name="Chen M."/>
            <person name="Li J."/>
            <person name="Chen F."/>
            <person name="Yang J."/>
            <person name="Li W."/>
            <person name="Zhang B."/>
            <person name="Zhang Z."/>
            <person name="Wu J."/>
            <person name="Zhang C."/>
            <person name="Long L."/>
            <person name="Xiao J."/>
        </authorList>
    </citation>
    <scope>NUCLEOTIDE SEQUENCE [LARGE SCALE GENOMIC DNA]</scope>
    <source>
        <strain evidence="2 3">SCSIO 10390</strain>
    </source>
</reference>
<organism evidence="2 3">
    <name type="scientific">Streptomyces abyssalis</name>
    <dbReference type="NCBI Taxonomy" id="933944"/>
    <lineage>
        <taxon>Bacteria</taxon>
        <taxon>Bacillati</taxon>
        <taxon>Actinomycetota</taxon>
        <taxon>Actinomycetes</taxon>
        <taxon>Kitasatosporales</taxon>
        <taxon>Streptomycetaceae</taxon>
        <taxon>Streptomyces</taxon>
    </lineage>
</organism>
<sequence length="76" mass="8143">MPAYRLRGLPQDDSGTGRILPRVEADTTGTRVFPEGCAHTGRDGAARSAPQGPPLQVARRWEGCARSSEGKVHQAM</sequence>
<protein>
    <submittedName>
        <fullName evidence="2">Uncharacterized protein</fullName>
    </submittedName>
</protein>
<comment type="caution">
    <text evidence="2">The sequence shown here is derived from an EMBL/GenBank/DDBJ whole genome shotgun (WGS) entry which is preliminary data.</text>
</comment>
<dbReference type="AlphaFoldDB" id="A0A1E7JUB6"/>
<feature type="region of interest" description="Disordered" evidence="1">
    <location>
        <begin position="37"/>
        <end position="56"/>
    </location>
</feature>
<keyword evidence="3" id="KW-1185">Reference proteome</keyword>
<evidence type="ECO:0000256" key="1">
    <source>
        <dbReference type="SAM" id="MobiDB-lite"/>
    </source>
</evidence>
<evidence type="ECO:0000313" key="2">
    <source>
        <dbReference type="EMBL" id="OEU93566.1"/>
    </source>
</evidence>
<evidence type="ECO:0000313" key="3">
    <source>
        <dbReference type="Proteomes" id="UP000176087"/>
    </source>
</evidence>
<proteinExistence type="predicted"/>
<accession>A0A1E7JUB6</accession>
<dbReference type="Proteomes" id="UP000176087">
    <property type="component" value="Unassembled WGS sequence"/>
</dbReference>
<gene>
    <name evidence="2" type="ORF">AN215_01885</name>
</gene>